<dbReference type="RefSeq" id="WP_187465163.1">
    <property type="nucleotide sequence ID" value="NZ_JACSIT010000050.1"/>
</dbReference>
<dbReference type="EMBL" id="JACSIT010000050">
    <property type="protein sequence ID" value="MBC6993038.1"/>
    <property type="molecule type" value="Genomic_DNA"/>
</dbReference>
<evidence type="ECO:0000313" key="2">
    <source>
        <dbReference type="EMBL" id="MBC6993038.1"/>
    </source>
</evidence>
<reference evidence="2" key="1">
    <citation type="submission" date="2020-08" db="EMBL/GenBank/DDBJ databases">
        <title>Lewinella bacteria from marine environments.</title>
        <authorList>
            <person name="Zhong Y."/>
        </authorList>
    </citation>
    <scope>NUCLEOTIDE SEQUENCE</scope>
    <source>
        <strain evidence="2">KCTC 42187</strain>
    </source>
</reference>
<dbReference type="AlphaFoldDB" id="A0A923PF86"/>
<evidence type="ECO:0000259" key="1">
    <source>
        <dbReference type="Pfam" id="PF07287"/>
    </source>
</evidence>
<dbReference type="Proteomes" id="UP000650081">
    <property type="component" value="Unassembled WGS sequence"/>
</dbReference>
<proteinExistence type="predicted"/>
<comment type="caution">
    <text evidence="2">The sequence shown here is derived from an EMBL/GenBank/DDBJ whole genome shotgun (WGS) entry which is preliminary data.</text>
</comment>
<protein>
    <submittedName>
        <fullName evidence="2">DUF1446 domain-containing protein</fullName>
    </submittedName>
</protein>
<name>A0A923PF86_9BACT</name>
<sequence>MKKIRIGSGAGYAGDRLKPALDLIEKGDLDYICFEGLAERTIALAQQAKKVNPDLGYNELLLYRMEKVLPLAHRHRTKVITNMGAANPVAACREIAKLATSLGLQDLKIAAVTGDDCTAIISDYWDSPILETGDPLGTLAERIVSANAYLGSEGIVEALKNGADIVVTGRVADPSLFLAPMLFEFGWDDTQLDKMGTGTLVGHLLECAGQVTGGYFADPGKKEVPDLWNLGFPYVEIAENGEGYISKLTAAGGMVTPATCTEQLLYEIHDPKHYITPDCVADFSKVTFIQSAKDQVRFAGATAQAATSTFKVSVGYSDGFIGEGEISYGGANCYQRALLAQQVVEKRLAQFPHRFSDLRTELIGVNALLERPLGAAEPNEVRLRVAAKTTLREHALLLANEVETLYTNGPAGGGGASKKVSEVLAIASILIPKSAIRINIQYLNV</sequence>
<evidence type="ECO:0000313" key="3">
    <source>
        <dbReference type="Proteomes" id="UP000650081"/>
    </source>
</evidence>
<organism evidence="2 3">
    <name type="scientific">Neolewinella lacunae</name>
    <dbReference type="NCBI Taxonomy" id="1517758"/>
    <lineage>
        <taxon>Bacteria</taxon>
        <taxon>Pseudomonadati</taxon>
        <taxon>Bacteroidota</taxon>
        <taxon>Saprospiria</taxon>
        <taxon>Saprospirales</taxon>
        <taxon>Lewinellaceae</taxon>
        <taxon>Neolewinella</taxon>
    </lineage>
</organism>
<accession>A0A923PF86</accession>
<dbReference type="Pfam" id="PF07287">
    <property type="entry name" value="AtuA"/>
    <property type="match status" value="1"/>
</dbReference>
<feature type="domain" description="Acyclic terpene utilisation N-terminal" evidence="1">
    <location>
        <begin position="4"/>
        <end position="441"/>
    </location>
</feature>
<dbReference type="PANTHER" id="PTHR47472:SF1">
    <property type="entry name" value="DUF1446-DOMAIN-CONTAINING PROTEIN"/>
    <property type="match status" value="1"/>
</dbReference>
<dbReference type="InterPro" id="IPR010839">
    <property type="entry name" value="AtuA_N"/>
</dbReference>
<dbReference type="PANTHER" id="PTHR47472">
    <property type="entry name" value="PROPIONYL-COA CARBOXYLASE"/>
    <property type="match status" value="1"/>
</dbReference>
<gene>
    <name evidence="2" type="ORF">H9S92_02600</name>
</gene>
<keyword evidence="3" id="KW-1185">Reference proteome</keyword>